<proteinExistence type="predicted"/>
<name>A0A2S6EZ88_LEGPN</name>
<accession>A0A2S6EZ88</accession>
<organism evidence="1 2">
    <name type="scientific">Legionella pneumophila</name>
    <dbReference type="NCBI Taxonomy" id="446"/>
    <lineage>
        <taxon>Bacteria</taxon>
        <taxon>Pseudomonadati</taxon>
        <taxon>Pseudomonadota</taxon>
        <taxon>Gammaproteobacteria</taxon>
        <taxon>Legionellales</taxon>
        <taxon>Legionellaceae</taxon>
        <taxon>Legionella</taxon>
    </lineage>
</organism>
<dbReference type="AlphaFoldDB" id="A0A2S6EZ88"/>
<dbReference type="Proteomes" id="UP000239239">
    <property type="component" value="Unassembled WGS sequence"/>
</dbReference>
<reference evidence="1 2" key="1">
    <citation type="submission" date="2018-02" db="EMBL/GenBank/DDBJ databases">
        <title>Draft genome sequences of four Legionella pneumophila clinical strains isolated in Ontario.</title>
        <authorList>
            <person name="Fortuna A."/>
            <person name="Ramnarine R."/>
            <person name="Li A."/>
            <person name="Frantz C."/>
            <person name="Mallo G."/>
        </authorList>
    </citation>
    <scope>NUCLEOTIDE SEQUENCE [LARGE SCALE GENOMIC DNA]</scope>
    <source>
        <strain evidence="1 2">LG61</strain>
    </source>
</reference>
<protein>
    <submittedName>
        <fullName evidence="1">Uncharacterized protein</fullName>
    </submittedName>
</protein>
<comment type="caution">
    <text evidence="1">The sequence shown here is derived from an EMBL/GenBank/DDBJ whole genome shotgun (WGS) entry which is preliminary data.</text>
</comment>
<evidence type="ECO:0000313" key="2">
    <source>
        <dbReference type="Proteomes" id="UP000239239"/>
    </source>
</evidence>
<sequence length="1032" mass="119673">MPYITGGSLLFHYDFPSEANIDFSPPENKFPIVTSEDDSYTIELNRFSEYQKKIKVQCDDKMAWLMSALPSTLESLEDVISLLQLCDYFNTSDFWKKDDKWPKDLNEEELRAFNIEVIRTWLFQKTSRDFYDKNPEVLPSPNEYKKQLHTNLDKLKQEVLALDAINLMKSNLDIYLVSLWDSFNSNQTDKFHLFNSSTVKKMVEKRGLFPDNIIFRIYPDSFIFWQQIHRGLANELIVIMNHFILEELKIKCAEHYPNMPFEQLYKMYWPTSKSIDDNTPPIRSISEINMFMEKIVSEVEQRNRIIEDKKKKWKGSPTSFDVAVERTQSLLGAKNVSDEQFIQLLSDQLQKIESENNVIDSLSMANTNVIQLVTKVLRDERIDNAAKLAPVIVRDIQHVIERMEDKPKSDDHAKNLQALDQFVVSIRSACNRAALIDLYDRLEHSTNKQIAEKIIGDWDVIGTDIRDSERMMSESDKLRIIAYAQGNMTKQQYEDEMSKLRVKLERGEVIAQEEVVVKMFPKLKLALTRLPKEYLKDFSLVLKRAFVHQQLTHPEKFLQNPHEAAVFSAFGIDPSKIKVNKELVQQKIKHVIQNAVLNGQSEDQFPTLKELQYQIELMALKEKIITADGDPSLAPLIHNITKVRQEILSTATNLIEEEYNKCKKELTQSQENIAQHIESALEAAKSKLLRSIRISLNKKIKDNKEYLLNLTDEKIRAMLNPLDGLPPDQMRAKMLHDAHDEIDFFNKWGNPIQYENIQGFVGGDGEVLGTGVCQANTYRLITREMTSLSRNQVISDSQWKDEVKISSQDRYNHALYKVGVYKAVEKGTVNDGLSQAVLKRLQIKKIQTLNEDLRFADETAFNSDSIYKVFTEAVQQQQKSKLKHGGMVKISIGHNVMKKDGTLDSKSSMWGHAVYFRYDPKKKTAYFYDPNHGRSINFYEWKTLQNDTEFKKMSQKEQDEAVLNYMLLCFSQMIFNDFKDINDISCHQMELDVNFLDKLVSVSNTIIGGISNFFKNEKQQRPDKTLFTNPKI</sequence>
<dbReference type="OrthoDB" id="5649801at2"/>
<evidence type="ECO:0000313" key="1">
    <source>
        <dbReference type="EMBL" id="PPK30486.1"/>
    </source>
</evidence>
<dbReference type="EMBL" id="PQWY01000011">
    <property type="protein sequence ID" value="PPK30486.1"/>
    <property type="molecule type" value="Genomic_DNA"/>
</dbReference>
<dbReference type="RefSeq" id="WP_050598186.1">
    <property type="nucleotide sequence ID" value="NZ_FJAK01000001.1"/>
</dbReference>
<gene>
    <name evidence="1" type="ORF">C3928_06900</name>
</gene>